<dbReference type="EMBL" id="KL198010">
    <property type="protein sequence ID" value="KDQ25465.1"/>
    <property type="molecule type" value="Genomic_DNA"/>
</dbReference>
<evidence type="ECO:0000313" key="2">
    <source>
        <dbReference type="Proteomes" id="UP000027073"/>
    </source>
</evidence>
<gene>
    <name evidence="1" type="ORF">PLEOSDRAFT_1106393</name>
</gene>
<dbReference type="AlphaFoldDB" id="A0A067NER9"/>
<name>A0A067NER9_PLEO1</name>
<protein>
    <submittedName>
        <fullName evidence="1">Uncharacterized protein</fullName>
    </submittedName>
</protein>
<reference evidence="2" key="1">
    <citation type="journal article" date="2014" name="Proc. Natl. Acad. Sci. U.S.A.">
        <title>Extensive sampling of basidiomycete genomes demonstrates inadequacy of the white-rot/brown-rot paradigm for wood decay fungi.</title>
        <authorList>
            <person name="Riley R."/>
            <person name="Salamov A.A."/>
            <person name="Brown D.W."/>
            <person name="Nagy L.G."/>
            <person name="Floudas D."/>
            <person name="Held B.W."/>
            <person name="Levasseur A."/>
            <person name="Lombard V."/>
            <person name="Morin E."/>
            <person name="Otillar R."/>
            <person name="Lindquist E.A."/>
            <person name="Sun H."/>
            <person name="LaButti K.M."/>
            <person name="Schmutz J."/>
            <person name="Jabbour D."/>
            <person name="Luo H."/>
            <person name="Baker S.E."/>
            <person name="Pisabarro A.G."/>
            <person name="Walton J.D."/>
            <person name="Blanchette R.A."/>
            <person name="Henrissat B."/>
            <person name="Martin F."/>
            <person name="Cullen D."/>
            <person name="Hibbett D.S."/>
            <person name="Grigoriev I.V."/>
        </authorList>
    </citation>
    <scope>NUCLEOTIDE SEQUENCE [LARGE SCALE GENOMIC DNA]</scope>
    <source>
        <strain evidence="2">PC15</strain>
    </source>
</reference>
<dbReference type="InParanoid" id="A0A067NER9"/>
<sequence>MNGLPEEKNVFAISLLPWYRTTVKQHEEGEFFSAVWLLLFDRFPSPPGDPMTPEYQLTTRIEMDEFELAVMIYGFHPDYRDVPPSKGDWRPHIELPADRKRWRKEWRARNAGEPTEHQYIVAFEDYDDLILEAEYTDLEGYLYY</sequence>
<dbReference type="OrthoDB" id="3031802at2759"/>
<accession>A0A067NER9</accession>
<proteinExistence type="predicted"/>
<dbReference type="VEuPathDB" id="FungiDB:PLEOSDRAFT_1106393"/>
<dbReference type="HOGENOM" id="CLU_134561_0_0_1"/>
<organism evidence="1 2">
    <name type="scientific">Pleurotus ostreatus (strain PC15)</name>
    <name type="common">Oyster mushroom</name>
    <dbReference type="NCBI Taxonomy" id="1137138"/>
    <lineage>
        <taxon>Eukaryota</taxon>
        <taxon>Fungi</taxon>
        <taxon>Dikarya</taxon>
        <taxon>Basidiomycota</taxon>
        <taxon>Agaricomycotina</taxon>
        <taxon>Agaricomycetes</taxon>
        <taxon>Agaricomycetidae</taxon>
        <taxon>Agaricales</taxon>
        <taxon>Pleurotineae</taxon>
        <taxon>Pleurotaceae</taxon>
        <taxon>Pleurotus</taxon>
    </lineage>
</organism>
<dbReference type="Proteomes" id="UP000027073">
    <property type="component" value="Unassembled WGS sequence"/>
</dbReference>
<evidence type="ECO:0000313" key="1">
    <source>
        <dbReference type="EMBL" id="KDQ25465.1"/>
    </source>
</evidence>